<dbReference type="Proteomes" id="UP000253551">
    <property type="component" value="Unassembled WGS sequence"/>
</dbReference>
<protein>
    <submittedName>
        <fullName evidence="2">Uncharacterized protein</fullName>
    </submittedName>
</protein>
<dbReference type="OrthoDB" id="10266128at2759"/>
<keyword evidence="3" id="KW-1185">Reference proteome</keyword>
<gene>
    <name evidence="2" type="ORF">CU098_007863</name>
</gene>
<evidence type="ECO:0000256" key="1">
    <source>
        <dbReference type="SAM" id="MobiDB-lite"/>
    </source>
</evidence>
<sequence length="130" mass="14877">QANDDIDMVQDIDMGSQMETSMDTEDTTTSQPIIQVDRMLQMKKKNAINRPQHILSQTEEEINPQLNQQLKKQLKAQQKKVRRQADGQGHNNLFNEDDDMMFQTELTAPSSTGFNPNLISAPMIDEDEEL</sequence>
<feature type="compositionally biased region" description="Acidic residues" evidence="1">
    <location>
        <begin position="1"/>
        <end position="10"/>
    </location>
</feature>
<dbReference type="EMBL" id="PJQM01006439">
    <property type="protein sequence ID" value="RCH79678.1"/>
    <property type="molecule type" value="Genomic_DNA"/>
</dbReference>
<feature type="compositionally biased region" description="Polar residues" evidence="1">
    <location>
        <begin position="107"/>
        <end position="118"/>
    </location>
</feature>
<organism evidence="2 3">
    <name type="scientific">Rhizopus stolonifer</name>
    <name type="common">Rhizopus nigricans</name>
    <dbReference type="NCBI Taxonomy" id="4846"/>
    <lineage>
        <taxon>Eukaryota</taxon>
        <taxon>Fungi</taxon>
        <taxon>Fungi incertae sedis</taxon>
        <taxon>Mucoromycota</taxon>
        <taxon>Mucoromycotina</taxon>
        <taxon>Mucoromycetes</taxon>
        <taxon>Mucorales</taxon>
        <taxon>Mucorineae</taxon>
        <taxon>Rhizopodaceae</taxon>
        <taxon>Rhizopus</taxon>
    </lineage>
</organism>
<feature type="region of interest" description="Disordered" evidence="1">
    <location>
        <begin position="107"/>
        <end position="130"/>
    </location>
</feature>
<accession>A0A367IPS3</accession>
<dbReference type="AlphaFoldDB" id="A0A367IPS3"/>
<name>A0A367IPS3_RHIST</name>
<feature type="compositionally biased region" description="Low complexity" evidence="1">
    <location>
        <begin position="17"/>
        <end position="31"/>
    </location>
</feature>
<comment type="caution">
    <text evidence="2">The sequence shown here is derived from an EMBL/GenBank/DDBJ whole genome shotgun (WGS) entry which is preliminary data.</text>
</comment>
<evidence type="ECO:0000313" key="3">
    <source>
        <dbReference type="Proteomes" id="UP000253551"/>
    </source>
</evidence>
<evidence type="ECO:0000313" key="2">
    <source>
        <dbReference type="EMBL" id="RCH79678.1"/>
    </source>
</evidence>
<reference evidence="2 3" key="1">
    <citation type="journal article" date="2018" name="G3 (Bethesda)">
        <title>Phylogenetic and Phylogenomic Definition of Rhizopus Species.</title>
        <authorList>
            <person name="Gryganskyi A.P."/>
            <person name="Golan J."/>
            <person name="Dolatabadi S."/>
            <person name="Mondo S."/>
            <person name="Robb S."/>
            <person name="Idnurm A."/>
            <person name="Muszewska A."/>
            <person name="Steczkiewicz K."/>
            <person name="Masonjones S."/>
            <person name="Liao H.L."/>
            <person name="Gajdeczka M.T."/>
            <person name="Anike F."/>
            <person name="Vuek A."/>
            <person name="Anishchenko I.M."/>
            <person name="Voigt K."/>
            <person name="de Hoog G.S."/>
            <person name="Smith M.E."/>
            <person name="Heitman J."/>
            <person name="Vilgalys R."/>
            <person name="Stajich J.E."/>
        </authorList>
    </citation>
    <scope>NUCLEOTIDE SEQUENCE [LARGE SCALE GENOMIC DNA]</scope>
    <source>
        <strain evidence="2 3">LSU 92-RS-03</strain>
    </source>
</reference>
<proteinExistence type="predicted"/>
<feature type="region of interest" description="Disordered" evidence="1">
    <location>
        <begin position="1"/>
        <end position="32"/>
    </location>
</feature>
<dbReference type="STRING" id="4846.A0A367IPS3"/>
<feature type="non-terminal residue" evidence="2">
    <location>
        <position position="1"/>
    </location>
</feature>